<name>A0A2K0UQW7_TRIHA</name>
<protein>
    <submittedName>
        <fullName evidence="2">Uncharacterized protein</fullName>
    </submittedName>
</protein>
<comment type="caution">
    <text evidence="2">The sequence shown here is derived from an EMBL/GenBank/DDBJ whole genome shotgun (WGS) entry which is preliminary data.</text>
</comment>
<evidence type="ECO:0000256" key="1">
    <source>
        <dbReference type="SAM" id="MobiDB-lite"/>
    </source>
</evidence>
<dbReference type="Proteomes" id="UP000236290">
    <property type="component" value="Unassembled WGS sequence"/>
</dbReference>
<reference evidence="2 3" key="1">
    <citation type="submission" date="2017-02" db="EMBL/GenBank/DDBJ databases">
        <title>Genomes of Trichoderma spp. with biocontrol activity.</title>
        <authorList>
            <person name="Gardiner D."/>
            <person name="Kazan K."/>
            <person name="Vos C."/>
            <person name="Harvey P."/>
        </authorList>
    </citation>
    <scope>NUCLEOTIDE SEQUENCE [LARGE SCALE GENOMIC DNA]</scope>
    <source>
        <strain evidence="2 3">Tr1</strain>
    </source>
</reference>
<gene>
    <name evidence="2" type="ORF">THARTR1_00200</name>
</gene>
<organism evidence="2 3">
    <name type="scientific">Trichoderma harzianum</name>
    <name type="common">Hypocrea lixii</name>
    <dbReference type="NCBI Taxonomy" id="5544"/>
    <lineage>
        <taxon>Eukaryota</taxon>
        <taxon>Fungi</taxon>
        <taxon>Dikarya</taxon>
        <taxon>Ascomycota</taxon>
        <taxon>Pezizomycotina</taxon>
        <taxon>Sordariomycetes</taxon>
        <taxon>Hypocreomycetidae</taxon>
        <taxon>Hypocreales</taxon>
        <taxon>Hypocreaceae</taxon>
        <taxon>Trichoderma</taxon>
    </lineage>
</organism>
<proteinExistence type="predicted"/>
<evidence type="ECO:0000313" key="2">
    <source>
        <dbReference type="EMBL" id="PNP60176.1"/>
    </source>
</evidence>
<feature type="region of interest" description="Disordered" evidence="1">
    <location>
        <begin position="38"/>
        <end position="66"/>
    </location>
</feature>
<dbReference type="AlphaFoldDB" id="A0A2K0UQW7"/>
<feature type="compositionally biased region" description="Basic and acidic residues" evidence="1">
    <location>
        <begin position="41"/>
        <end position="66"/>
    </location>
</feature>
<dbReference type="EMBL" id="MTYI01000004">
    <property type="protein sequence ID" value="PNP60176.1"/>
    <property type="molecule type" value="Genomic_DNA"/>
</dbReference>
<sequence length="66" mass="6946">MAAMTAKAPFAPGAAWPLSAGSDAMRLLATANRRSGWKIKAQQEETKETKKAEAQGEEGVRSADVA</sequence>
<accession>A0A2K0UQW7</accession>
<evidence type="ECO:0000313" key="3">
    <source>
        <dbReference type="Proteomes" id="UP000236290"/>
    </source>
</evidence>